<feature type="compositionally biased region" description="Polar residues" evidence="1">
    <location>
        <begin position="234"/>
        <end position="244"/>
    </location>
</feature>
<accession>A0A6L2MTL4</accession>
<protein>
    <recommendedName>
        <fullName evidence="3">Retrovirus-related Pol polyprotein from transposon TNT 1-94</fullName>
    </recommendedName>
</protein>
<reference evidence="2" key="1">
    <citation type="journal article" date="2019" name="Sci. Rep.">
        <title>Draft genome of Tanacetum cinerariifolium, the natural source of mosquito coil.</title>
        <authorList>
            <person name="Yamashiro T."/>
            <person name="Shiraishi A."/>
            <person name="Satake H."/>
            <person name="Nakayama K."/>
        </authorList>
    </citation>
    <scope>NUCLEOTIDE SEQUENCE</scope>
</reference>
<organism evidence="2">
    <name type="scientific">Tanacetum cinerariifolium</name>
    <name type="common">Dalmatian daisy</name>
    <name type="synonym">Chrysanthemum cinerariifolium</name>
    <dbReference type="NCBI Taxonomy" id="118510"/>
    <lineage>
        <taxon>Eukaryota</taxon>
        <taxon>Viridiplantae</taxon>
        <taxon>Streptophyta</taxon>
        <taxon>Embryophyta</taxon>
        <taxon>Tracheophyta</taxon>
        <taxon>Spermatophyta</taxon>
        <taxon>Magnoliopsida</taxon>
        <taxon>eudicotyledons</taxon>
        <taxon>Gunneridae</taxon>
        <taxon>Pentapetalae</taxon>
        <taxon>asterids</taxon>
        <taxon>campanulids</taxon>
        <taxon>Asterales</taxon>
        <taxon>Asteraceae</taxon>
        <taxon>Asteroideae</taxon>
        <taxon>Anthemideae</taxon>
        <taxon>Anthemidinae</taxon>
        <taxon>Tanacetum</taxon>
    </lineage>
</organism>
<dbReference type="EMBL" id="BKCJ010007205">
    <property type="protein sequence ID" value="GEU76062.1"/>
    <property type="molecule type" value="Genomic_DNA"/>
</dbReference>
<feature type="region of interest" description="Disordered" evidence="1">
    <location>
        <begin position="1"/>
        <end position="33"/>
    </location>
</feature>
<dbReference type="PANTHER" id="PTHR35711:SF1">
    <property type="entry name" value="ECTODERMAL, ISOFORM F"/>
    <property type="match status" value="1"/>
</dbReference>
<dbReference type="PANTHER" id="PTHR35711">
    <property type="entry name" value="EXPRESSED PROTEIN"/>
    <property type="match status" value="1"/>
</dbReference>
<gene>
    <name evidence="2" type="ORF">Tci_048040</name>
</gene>
<feature type="region of interest" description="Disordered" evidence="1">
    <location>
        <begin position="225"/>
        <end position="372"/>
    </location>
</feature>
<proteinExistence type="predicted"/>
<comment type="caution">
    <text evidence="2">The sequence shown here is derived from an EMBL/GenBank/DDBJ whole genome shotgun (WGS) entry which is preliminary data.</text>
</comment>
<evidence type="ECO:0000256" key="1">
    <source>
        <dbReference type="SAM" id="MobiDB-lite"/>
    </source>
</evidence>
<dbReference type="AlphaFoldDB" id="A0A6L2MTL4"/>
<sequence length="390" mass="44587">MVEKSKLDDDKEGKAVDPSHYRDADHAGCQDTRRNTSGSLQFLGERLISWSSKRTMDTTIDQQVAMDEALVPHARRLRIGRSNFRLLSDIKSKESTLQLVYDVLRLSPFFKAFLVTADVLEIYMQELWATTTVHHHSIRFKMDNKEHIVNLESFREMLHSCPKLPNQPFVEPPFKEEILAFLHFLGHNRVIRRLTDVEHKDMKKSNEMYYPRFTKVAMTEAQQLKLATKRRMQQTHISQASGSGANEGIGSIPEVPDVPTDESKEEISWNSTDEEGDDDEGKDGDGDDEGNNGDDEGNDGDDREEGDDDDGDEQDDDEAQDDDDQEDERNDEDDEEEGSDDEQASEEEEFIHPSLSTHAEEELRDEESLIPSQKHLKTVEMKAMGKKILE</sequence>
<evidence type="ECO:0008006" key="3">
    <source>
        <dbReference type="Google" id="ProtNLM"/>
    </source>
</evidence>
<evidence type="ECO:0000313" key="2">
    <source>
        <dbReference type="EMBL" id="GEU76062.1"/>
    </source>
</evidence>
<feature type="compositionally biased region" description="Acidic residues" evidence="1">
    <location>
        <begin position="272"/>
        <end position="349"/>
    </location>
</feature>
<name>A0A6L2MTL4_TANCI</name>